<dbReference type="EC" id="2.4.-.-" evidence="2"/>
<dbReference type="GO" id="GO:0016758">
    <property type="term" value="F:hexosyltransferase activity"/>
    <property type="evidence" value="ECO:0007669"/>
    <property type="project" value="TreeGrafter"/>
</dbReference>
<protein>
    <submittedName>
        <fullName evidence="2">Glycosyltransferase</fullName>
        <ecNumber evidence="2">2.4.-.-</ecNumber>
    </submittedName>
</protein>
<dbReference type="EMBL" id="AP012029">
    <property type="protein sequence ID" value="BAJ62211.1"/>
    <property type="molecule type" value="Genomic_DNA"/>
</dbReference>
<keyword evidence="2" id="KW-0328">Glycosyltransferase</keyword>
<dbReference type="PANTHER" id="PTHR45947">
    <property type="entry name" value="SULFOQUINOVOSYL TRANSFERASE SQD2"/>
    <property type="match status" value="1"/>
</dbReference>
<dbReference type="STRING" id="926569.ANT_01770"/>
<dbReference type="CDD" id="cd03794">
    <property type="entry name" value="GT4_WbuB-like"/>
    <property type="match status" value="1"/>
</dbReference>
<dbReference type="Pfam" id="PF13692">
    <property type="entry name" value="Glyco_trans_1_4"/>
    <property type="match status" value="1"/>
</dbReference>
<dbReference type="HOGENOM" id="CLU_009583_11_2_0"/>
<proteinExistence type="predicted"/>
<keyword evidence="2" id="KW-0808">Transferase</keyword>
<organism evidence="2 3">
    <name type="scientific">Anaerolinea thermophila (strain DSM 14523 / JCM 11388 / NBRC 100420 / UNI-1)</name>
    <dbReference type="NCBI Taxonomy" id="926569"/>
    <lineage>
        <taxon>Bacteria</taxon>
        <taxon>Bacillati</taxon>
        <taxon>Chloroflexota</taxon>
        <taxon>Anaerolineae</taxon>
        <taxon>Anaerolineales</taxon>
        <taxon>Anaerolineaceae</taxon>
        <taxon>Anaerolinea</taxon>
    </lineage>
</organism>
<dbReference type="PANTHER" id="PTHR45947:SF3">
    <property type="entry name" value="SULFOQUINOVOSYL TRANSFERASE SQD2"/>
    <property type="match status" value="1"/>
</dbReference>
<dbReference type="AlphaFoldDB" id="E8MZ68"/>
<sequence>MHILLIHQAFVSLGEAGGTRHHELARYLVQRGHRVTIICSPVSYLTGKVETRTSQEEEEGITIRRAYTYAALHRSFFHRVLAFVSFMLSSFWIGLSVRQVDLVWGTSPPIFQGVTAWALARLKGVPFLFEVRDLWPAFAIAMGVLRNPLLIGASQALERFLYRHADRVLVNSPGFIDHVTARGATWVELVPNGADPEMFDPAARGEAFRAAHGLDGHFVVLYAGAHGPSNDLGVVLDAAEHLQDEPRICFVLVGDGKEKPALMKQAQERGLKNVLFLPPAPKAQMGEIMAAADACLAILKPLELYKTTYPNKVFDAMAAGRAVVLAIDGVIRQVVEETGAGVFVPPGDAQALAQAVRMLADNPQAAREMGEAGRRCVERRFHRQVLAEQLALIMEQMGGENGRKNSGG</sequence>
<keyword evidence="3" id="KW-1185">Reference proteome</keyword>
<dbReference type="eggNOG" id="COG0438">
    <property type="taxonomic scope" value="Bacteria"/>
</dbReference>
<dbReference type="InterPro" id="IPR050194">
    <property type="entry name" value="Glycosyltransferase_grp1"/>
</dbReference>
<reference evidence="2 3" key="1">
    <citation type="submission" date="2010-12" db="EMBL/GenBank/DDBJ databases">
        <title>Whole genome sequence of Anaerolinea thermophila UNI-1.</title>
        <authorList>
            <person name="Narita-Yamada S."/>
            <person name="Kishi E."/>
            <person name="Watanabe Y."/>
            <person name="Takasaki K."/>
            <person name="Ankai A."/>
            <person name="Oguchi A."/>
            <person name="Fukui S."/>
            <person name="Takahashi M."/>
            <person name="Yashiro I."/>
            <person name="Hosoyama A."/>
            <person name="Sekiguchi Y."/>
            <person name="Hanada S."/>
            <person name="Fujita N."/>
        </authorList>
    </citation>
    <scope>NUCLEOTIDE SEQUENCE [LARGE SCALE GENOMIC DNA]</scope>
    <source>
        <strain evidence="3">DSM 14523 / JCM 11388 / NBRC 100420 / UNI-1</strain>
    </source>
</reference>
<dbReference type="RefSeq" id="WP_013558609.1">
    <property type="nucleotide sequence ID" value="NC_014960.1"/>
</dbReference>
<dbReference type="SUPFAM" id="SSF53756">
    <property type="entry name" value="UDP-Glycosyltransferase/glycogen phosphorylase"/>
    <property type="match status" value="1"/>
</dbReference>
<evidence type="ECO:0000313" key="2">
    <source>
        <dbReference type="EMBL" id="BAJ62211.1"/>
    </source>
</evidence>
<dbReference type="Proteomes" id="UP000008922">
    <property type="component" value="Chromosome"/>
</dbReference>
<dbReference type="Pfam" id="PF13579">
    <property type="entry name" value="Glyco_trans_4_4"/>
    <property type="match status" value="1"/>
</dbReference>
<feature type="domain" description="Glycosyltransferase subfamily 4-like N-terminal" evidence="1">
    <location>
        <begin position="18"/>
        <end position="193"/>
    </location>
</feature>
<accession>E8MZ68</accession>
<evidence type="ECO:0000313" key="3">
    <source>
        <dbReference type="Proteomes" id="UP000008922"/>
    </source>
</evidence>
<gene>
    <name evidence="2" type="ordered locus">ANT_01770</name>
</gene>
<dbReference type="InterPro" id="IPR028098">
    <property type="entry name" value="Glyco_trans_4-like_N"/>
</dbReference>
<dbReference type="Gene3D" id="3.40.50.2000">
    <property type="entry name" value="Glycogen Phosphorylase B"/>
    <property type="match status" value="2"/>
</dbReference>
<name>E8MZ68_ANATU</name>
<dbReference type="KEGG" id="atm:ANT_01770"/>
<dbReference type="InParanoid" id="E8MZ68"/>
<evidence type="ECO:0000259" key="1">
    <source>
        <dbReference type="Pfam" id="PF13579"/>
    </source>
</evidence>